<protein>
    <recommendedName>
        <fullName evidence="3">LysM domain-containing protein</fullName>
    </recommendedName>
</protein>
<evidence type="ECO:0000256" key="1">
    <source>
        <dbReference type="SAM" id="MobiDB-lite"/>
    </source>
</evidence>
<dbReference type="PROSITE" id="PS51782">
    <property type="entry name" value="LYSM"/>
    <property type="match status" value="1"/>
</dbReference>
<organism evidence="4 5">
    <name type="scientific">Microthyrium microscopicum</name>
    <dbReference type="NCBI Taxonomy" id="703497"/>
    <lineage>
        <taxon>Eukaryota</taxon>
        <taxon>Fungi</taxon>
        <taxon>Dikarya</taxon>
        <taxon>Ascomycota</taxon>
        <taxon>Pezizomycotina</taxon>
        <taxon>Dothideomycetes</taxon>
        <taxon>Dothideomycetes incertae sedis</taxon>
        <taxon>Microthyriales</taxon>
        <taxon>Microthyriaceae</taxon>
        <taxon>Microthyrium</taxon>
    </lineage>
</organism>
<evidence type="ECO:0000313" key="5">
    <source>
        <dbReference type="Proteomes" id="UP000799302"/>
    </source>
</evidence>
<dbReference type="EMBL" id="MU004230">
    <property type="protein sequence ID" value="KAF2674081.1"/>
    <property type="molecule type" value="Genomic_DNA"/>
</dbReference>
<feature type="domain" description="LysM" evidence="3">
    <location>
        <begin position="114"/>
        <end position="158"/>
    </location>
</feature>
<dbReference type="Proteomes" id="UP000799302">
    <property type="component" value="Unassembled WGS sequence"/>
</dbReference>
<dbReference type="SUPFAM" id="SSF54106">
    <property type="entry name" value="LysM domain"/>
    <property type="match status" value="1"/>
</dbReference>
<dbReference type="InterPro" id="IPR036779">
    <property type="entry name" value="LysM_dom_sf"/>
</dbReference>
<name>A0A6A6URR6_9PEZI</name>
<keyword evidence="2" id="KW-0812">Transmembrane</keyword>
<evidence type="ECO:0000259" key="3">
    <source>
        <dbReference type="PROSITE" id="PS51782"/>
    </source>
</evidence>
<sequence>MGRWADRESDSERLPEGMRRVGYDADTQTYTFQDEEGNFYEGAPGARYGTLYPTGTRGPKAVPDSVPDKDESWRYMAPFVLIICVFLLGVYLLLGGGRIFFGSKPSLHCAENQVLHSVVNGETCWSIATQRGMQVQELESMNTGLNCNKLQFGQELCIKEIQR</sequence>
<feature type="region of interest" description="Disordered" evidence="1">
    <location>
        <begin position="1"/>
        <end position="20"/>
    </location>
</feature>
<dbReference type="Pfam" id="PF01476">
    <property type="entry name" value="LysM"/>
    <property type="match status" value="1"/>
</dbReference>
<keyword evidence="5" id="KW-1185">Reference proteome</keyword>
<proteinExistence type="predicted"/>
<dbReference type="Gene3D" id="3.10.350.10">
    <property type="entry name" value="LysM domain"/>
    <property type="match status" value="1"/>
</dbReference>
<dbReference type="SMART" id="SM00257">
    <property type="entry name" value="LysM"/>
    <property type="match status" value="1"/>
</dbReference>
<accession>A0A6A6URR6</accession>
<keyword evidence="2" id="KW-0472">Membrane</keyword>
<dbReference type="CDD" id="cd00118">
    <property type="entry name" value="LysM"/>
    <property type="match status" value="1"/>
</dbReference>
<dbReference type="AlphaFoldDB" id="A0A6A6URR6"/>
<reference evidence="4" key="1">
    <citation type="journal article" date="2020" name="Stud. Mycol.">
        <title>101 Dothideomycetes genomes: a test case for predicting lifestyles and emergence of pathogens.</title>
        <authorList>
            <person name="Haridas S."/>
            <person name="Albert R."/>
            <person name="Binder M."/>
            <person name="Bloem J."/>
            <person name="Labutti K."/>
            <person name="Salamov A."/>
            <person name="Andreopoulos B."/>
            <person name="Baker S."/>
            <person name="Barry K."/>
            <person name="Bills G."/>
            <person name="Bluhm B."/>
            <person name="Cannon C."/>
            <person name="Castanera R."/>
            <person name="Culley D."/>
            <person name="Daum C."/>
            <person name="Ezra D."/>
            <person name="Gonzalez J."/>
            <person name="Henrissat B."/>
            <person name="Kuo A."/>
            <person name="Liang C."/>
            <person name="Lipzen A."/>
            <person name="Lutzoni F."/>
            <person name="Magnuson J."/>
            <person name="Mondo S."/>
            <person name="Nolan M."/>
            <person name="Ohm R."/>
            <person name="Pangilinan J."/>
            <person name="Park H.-J."/>
            <person name="Ramirez L."/>
            <person name="Alfaro M."/>
            <person name="Sun H."/>
            <person name="Tritt A."/>
            <person name="Yoshinaga Y."/>
            <person name="Zwiers L.-H."/>
            <person name="Turgeon B."/>
            <person name="Goodwin S."/>
            <person name="Spatafora J."/>
            <person name="Crous P."/>
            <person name="Grigoriev I."/>
        </authorList>
    </citation>
    <scope>NUCLEOTIDE SEQUENCE</scope>
    <source>
        <strain evidence="4">CBS 115976</strain>
    </source>
</reference>
<keyword evidence="2" id="KW-1133">Transmembrane helix</keyword>
<dbReference type="InterPro" id="IPR018392">
    <property type="entry name" value="LysM"/>
</dbReference>
<evidence type="ECO:0000256" key="2">
    <source>
        <dbReference type="SAM" id="Phobius"/>
    </source>
</evidence>
<gene>
    <name evidence="4" type="ORF">BT63DRAFT_473858</name>
</gene>
<evidence type="ECO:0000313" key="4">
    <source>
        <dbReference type="EMBL" id="KAF2674081.1"/>
    </source>
</evidence>
<dbReference type="OrthoDB" id="2107166at2759"/>
<feature type="transmembrane region" description="Helical" evidence="2">
    <location>
        <begin position="75"/>
        <end position="94"/>
    </location>
</feature>